<proteinExistence type="predicted"/>
<organism evidence="2 3">
    <name type="scientific">Algoriphagus aquaeductus</name>
    <dbReference type="NCBI Taxonomy" id="475299"/>
    <lineage>
        <taxon>Bacteria</taxon>
        <taxon>Pseudomonadati</taxon>
        <taxon>Bacteroidota</taxon>
        <taxon>Cytophagia</taxon>
        <taxon>Cytophagales</taxon>
        <taxon>Cyclobacteriaceae</taxon>
        <taxon>Algoriphagus</taxon>
    </lineage>
</organism>
<reference evidence="2 3" key="1">
    <citation type="submission" date="2018-06" db="EMBL/GenBank/DDBJ databases">
        <title>Genomic Encyclopedia of Archaeal and Bacterial Type Strains, Phase II (KMG-II): from individual species to whole genera.</title>
        <authorList>
            <person name="Goeker M."/>
        </authorList>
    </citation>
    <scope>NUCLEOTIDE SEQUENCE [LARGE SCALE GENOMIC DNA]</scope>
    <source>
        <strain evidence="2 3">T4</strain>
    </source>
</reference>
<feature type="transmembrane region" description="Helical" evidence="1">
    <location>
        <begin position="47"/>
        <end position="67"/>
    </location>
</feature>
<gene>
    <name evidence="2" type="ORF">CLV31_109151</name>
</gene>
<dbReference type="Proteomes" id="UP000248917">
    <property type="component" value="Unassembled WGS sequence"/>
</dbReference>
<keyword evidence="1" id="KW-0812">Transmembrane</keyword>
<accession>A0A326RRU0</accession>
<name>A0A326RRU0_9BACT</name>
<keyword evidence="1" id="KW-1133">Transmembrane helix</keyword>
<evidence type="ECO:0008006" key="4">
    <source>
        <dbReference type="Google" id="ProtNLM"/>
    </source>
</evidence>
<dbReference type="AlphaFoldDB" id="A0A326RRU0"/>
<feature type="transmembrane region" description="Helical" evidence="1">
    <location>
        <begin position="173"/>
        <end position="190"/>
    </location>
</feature>
<sequence length="208" mass="24059">MSTDKNLKKMNSANIWGFFLLNLLIFSACFFGSVLEEIPEQIQSFQIVRGLGILAAPILIFILNGILTSDQKAFLVFWKVRNTLPGHRAFTKYAKIDARVNLDRLVQLHGDLPTDEKEQNKLWYRLYRNNRVETVISKAHQNFLLARDLTSLSFLFLLCSLGMFIVFNFKPSFIYASIVIFEYLIMMRLAQNHGRKFVRDVLAIESSN</sequence>
<evidence type="ECO:0000256" key="1">
    <source>
        <dbReference type="SAM" id="Phobius"/>
    </source>
</evidence>
<dbReference type="PROSITE" id="PS51257">
    <property type="entry name" value="PROKAR_LIPOPROTEIN"/>
    <property type="match status" value="1"/>
</dbReference>
<protein>
    <recommendedName>
        <fullName evidence="4">Glycosyl-4,4'-diaponeurosporenoate acyltransferase</fullName>
    </recommendedName>
</protein>
<keyword evidence="1" id="KW-0472">Membrane</keyword>
<comment type="caution">
    <text evidence="2">The sequence shown here is derived from an EMBL/GenBank/DDBJ whole genome shotgun (WGS) entry which is preliminary data.</text>
</comment>
<evidence type="ECO:0000313" key="3">
    <source>
        <dbReference type="Proteomes" id="UP000248917"/>
    </source>
</evidence>
<dbReference type="EMBL" id="QKTX01000009">
    <property type="protein sequence ID" value="PZV82290.1"/>
    <property type="molecule type" value="Genomic_DNA"/>
</dbReference>
<feature type="transmembrane region" description="Helical" evidence="1">
    <location>
        <begin position="12"/>
        <end position="35"/>
    </location>
</feature>
<feature type="transmembrane region" description="Helical" evidence="1">
    <location>
        <begin position="149"/>
        <end position="167"/>
    </location>
</feature>
<evidence type="ECO:0000313" key="2">
    <source>
        <dbReference type="EMBL" id="PZV82290.1"/>
    </source>
</evidence>
<keyword evidence="3" id="KW-1185">Reference proteome</keyword>